<evidence type="ECO:0000256" key="2">
    <source>
        <dbReference type="SAM" id="Phobius"/>
    </source>
</evidence>
<dbReference type="AlphaFoldDB" id="A0A511D9I4"/>
<feature type="region of interest" description="Disordered" evidence="1">
    <location>
        <begin position="1"/>
        <end position="71"/>
    </location>
</feature>
<evidence type="ECO:0000313" key="3">
    <source>
        <dbReference type="EMBL" id="GEL21470.1"/>
    </source>
</evidence>
<accession>A0A511D9I4</accession>
<feature type="transmembrane region" description="Helical" evidence="2">
    <location>
        <begin position="156"/>
        <end position="177"/>
    </location>
</feature>
<gene>
    <name evidence="3" type="ORF">PSU4_04240</name>
</gene>
<sequence>MTGSHRDHGRGAVRPDGAGPGMGDSVDPPTVVPPVVGDDRPTERVPRVPEGAREPEASADAAEETSGRPAREMPTMLEQMGGVSGVVYSTVPVAVFVVVNILTSLKPALFAAIGAAVLVAVIRIVRREKLQPAVSALIGVAVCAFIANRSGEARDFYLPGLLLSAGLGLACLVSLVVRRPLAGVIWHGINGDGHSWRSDRRMLRAYMLATGLWTLVFAARVVVQGWLYNVDEANWLGVARLLMGYPLMGVALLGTILAVRWAKAAPAPGRA</sequence>
<protein>
    <recommendedName>
        <fullName evidence="5">DUF3159 domain-containing protein</fullName>
    </recommendedName>
</protein>
<organism evidence="3 4">
    <name type="scientific">Pseudonocardia sulfidoxydans NBRC 16205</name>
    <dbReference type="NCBI Taxonomy" id="1223511"/>
    <lineage>
        <taxon>Bacteria</taxon>
        <taxon>Bacillati</taxon>
        <taxon>Actinomycetota</taxon>
        <taxon>Actinomycetes</taxon>
        <taxon>Pseudonocardiales</taxon>
        <taxon>Pseudonocardiaceae</taxon>
        <taxon>Pseudonocardia</taxon>
    </lineage>
</organism>
<dbReference type="EMBL" id="BJVJ01000002">
    <property type="protein sequence ID" value="GEL21470.1"/>
    <property type="molecule type" value="Genomic_DNA"/>
</dbReference>
<reference evidence="3 4" key="1">
    <citation type="submission" date="2019-07" db="EMBL/GenBank/DDBJ databases">
        <title>Whole genome shotgun sequence of Pseudonocardia sulfidoxydans NBRC 16205.</title>
        <authorList>
            <person name="Hosoyama A."/>
            <person name="Uohara A."/>
            <person name="Ohji S."/>
            <person name="Ichikawa N."/>
        </authorList>
    </citation>
    <scope>NUCLEOTIDE SEQUENCE [LARGE SCALE GENOMIC DNA]</scope>
    <source>
        <strain evidence="3 4">NBRC 16205</strain>
    </source>
</reference>
<feature type="transmembrane region" description="Helical" evidence="2">
    <location>
        <begin position="132"/>
        <end position="150"/>
    </location>
</feature>
<keyword evidence="2" id="KW-0472">Membrane</keyword>
<feature type="compositionally biased region" description="Basic and acidic residues" evidence="1">
    <location>
        <begin position="37"/>
        <end position="56"/>
    </location>
</feature>
<feature type="compositionally biased region" description="Basic and acidic residues" evidence="1">
    <location>
        <begin position="1"/>
        <end position="10"/>
    </location>
</feature>
<comment type="caution">
    <text evidence="3">The sequence shown here is derived from an EMBL/GenBank/DDBJ whole genome shotgun (WGS) entry which is preliminary data.</text>
</comment>
<keyword evidence="2" id="KW-0812">Transmembrane</keyword>
<feature type="transmembrane region" description="Helical" evidence="2">
    <location>
        <begin position="108"/>
        <end position="125"/>
    </location>
</feature>
<proteinExistence type="predicted"/>
<keyword evidence="2" id="KW-1133">Transmembrane helix</keyword>
<dbReference type="InterPro" id="IPR016566">
    <property type="entry name" value="UCP010219"/>
</dbReference>
<feature type="transmembrane region" description="Helical" evidence="2">
    <location>
        <begin position="243"/>
        <end position="262"/>
    </location>
</feature>
<evidence type="ECO:0000256" key="1">
    <source>
        <dbReference type="SAM" id="MobiDB-lite"/>
    </source>
</evidence>
<feature type="transmembrane region" description="Helical" evidence="2">
    <location>
        <begin position="205"/>
        <end position="223"/>
    </location>
</feature>
<feature type="transmembrane region" description="Helical" evidence="2">
    <location>
        <begin position="81"/>
        <end position="102"/>
    </location>
</feature>
<keyword evidence="4" id="KW-1185">Reference proteome</keyword>
<dbReference type="Proteomes" id="UP000321685">
    <property type="component" value="Unassembled WGS sequence"/>
</dbReference>
<feature type="compositionally biased region" description="Low complexity" evidence="1">
    <location>
        <begin position="24"/>
        <end position="36"/>
    </location>
</feature>
<dbReference type="Pfam" id="PF11361">
    <property type="entry name" value="DUF3159"/>
    <property type="match status" value="1"/>
</dbReference>
<evidence type="ECO:0000313" key="4">
    <source>
        <dbReference type="Proteomes" id="UP000321685"/>
    </source>
</evidence>
<evidence type="ECO:0008006" key="5">
    <source>
        <dbReference type="Google" id="ProtNLM"/>
    </source>
</evidence>
<name>A0A511D9I4_9PSEU</name>